<keyword evidence="1" id="KW-1133">Transmembrane helix</keyword>
<accession>A0A401IM20</accession>
<sequence length="728" mass="83215">MSSIKFWLISHRRHLLVLLLYGIIAIALMGPMASSSVIFSTGETGPHLGYLIQAKMALEEGQFPLRIAPIENNGWRYAAFQFYSQIPYTLGALIYKFITPENPYTAYKIMLWCSLTIGGFFIYNLSLWLTRRQIPGILAGVSYMSAPYFLNTIHARGAFPESIAQGILPIVIYYVIRCYNSSKPRYILLSSLAWFALATTHIITFVYGSLFIGLWGFLLIIKTSFLGQIDRQSYKLSLVIKTLHFPVLRSKLIRISCSYILSWLLGLYFLIPVVFESTTLSMRVQLNTINPYVTNWMSPLANLLSPTALSPLPTPTGDSPTYGLNPAVGWIFLAAWGVVFYYYYFRQKLPPRLQVTRPYILGLLWIFILVLFITWSPIDFWSFLPKTFWVTQFTFRFLTHIMWTGALLTGYAVVILFRQKLESKHLIIGILIIILASSPWLPNPRGTLTVDEVLKSPLFRYSGALDYLNRSPLKALYGNAQMPLLPNSWIPGGDAWDAFNTRPLLIIPENDNNWQTWPLWQPGENPILVLEGRVFQDRLAGPTILSVLSNGKLIAEISLNQPQISWSIPFKDAKTDEKSFNIQFIYKGITQNGQRPRVEVDNLYFQGISPTNTVIPLKFTKDKCDLYGMETLCKISVNETAQVVQLPVLYYPNMQRVEVNGKKVPYFATNYHDYNVVGIRLKPDTYEIKVIFIGLAWANWISFVAWITLITISAFRLYQSKLKLKQIL</sequence>
<dbReference type="RefSeq" id="WP_124972695.1">
    <property type="nucleotide sequence ID" value="NZ_BDQK01000016.1"/>
</dbReference>
<name>A0A401IM20_APHSA</name>
<feature type="transmembrane region" description="Helical" evidence="1">
    <location>
        <begin position="690"/>
        <end position="718"/>
    </location>
</feature>
<dbReference type="EMBL" id="BDQK01000016">
    <property type="protein sequence ID" value="GBF82283.1"/>
    <property type="molecule type" value="Genomic_DNA"/>
</dbReference>
<reference evidence="3" key="1">
    <citation type="submission" date="2017-05" db="EMBL/GenBank/DDBJ databases">
        <title>Physiological properties and genetic analysis related to exopolysaccharide production of fresh-water unicellular cyanobacterium Aphanothece sacrum, Suizenji Nori, that has been cultured as a food source in Japan.</title>
        <authorList>
            <person name="Kanesaki Y."/>
            <person name="Yoshikawa S."/>
            <person name="Ohki K."/>
        </authorList>
    </citation>
    <scope>NUCLEOTIDE SEQUENCE [LARGE SCALE GENOMIC DNA]</scope>
    <source>
        <strain evidence="3">FPU1</strain>
    </source>
</reference>
<comment type="caution">
    <text evidence="2">The sequence shown here is derived from an EMBL/GenBank/DDBJ whole genome shotgun (WGS) entry which is preliminary data.</text>
</comment>
<protein>
    <submittedName>
        <fullName evidence="2">Membrane protein</fullName>
    </submittedName>
</protein>
<dbReference type="Proteomes" id="UP000287247">
    <property type="component" value="Unassembled WGS sequence"/>
</dbReference>
<keyword evidence="3" id="KW-1185">Reference proteome</keyword>
<feature type="transmembrane region" description="Helical" evidence="1">
    <location>
        <begin position="357"/>
        <end position="378"/>
    </location>
</feature>
<organism evidence="2 3">
    <name type="scientific">Aphanothece sacrum FPU1</name>
    <dbReference type="NCBI Taxonomy" id="1920663"/>
    <lineage>
        <taxon>Bacteria</taxon>
        <taxon>Bacillati</taxon>
        <taxon>Cyanobacteriota</taxon>
        <taxon>Cyanophyceae</taxon>
        <taxon>Oscillatoriophycideae</taxon>
        <taxon>Chroococcales</taxon>
        <taxon>Aphanothecaceae</taxon>
        <taxon>Aphanothece</taxon>
    </lineage>
</organism>
<evidence type="ECO:0000256" key="1">
    <source>
        <dbReference type="SAM" id="Phobius"/>
    </source>
</evidence>
<dbReference type="OrthoDB" id="416857at2"/>
<feature type="transmembrane region" description="Helical" evidence="1">
    <location>
        <begin position="252"/>
        <end position="275"/>
    </location>
</feature>
<feature type="transmembrane region" description="Helical" evidence="1">
    <location>
        <begin position="398"/>
        <end position="417"/>
    </location>
</feature>
<feature type="transmembrane region" description="Helical" evidence="1">
    <location>
        <begin position="134"/>
        <end position="150"/>
    </location>
</feature>
<feature type="transmembrane region" description="Helical" evidence="1">
    <location>
        <begin position="109"/>
        <end position="127"/>
    </location>
</feature>
<evidence type="ECO:0000313" key="3">
    <source>
        <dbReference type="Proteomes" id="UP000287247"/>
    </source>
</evidence>
<gene>
    <name evidence="2" type="ORF">AsFPU1_3711</name>
</gene>
<feature type="transmembrane region" description="Helical" evidence="1">
    <location>
        <begin position="327"/>
        <end position="345"/>
    </location>
</feature>
<dbReference type="AlphaFoldDB" id="A0A401IM20"/>
<keyword evidence="1" id="KW-0812">Transmembrane</keyword>
<proteinExistence type="predicted"/>
<evidence type="ECO:0000313" key="2">
    <source>
        <dbReference type="EMBL" id="GBF82283.1"/>
    </source>
</evidence>
<keyword evidence="1" id="KW-0472">Membrane</keyword>